<dbReference type="Proteomes" id="UP000695022">
    <property type="component" value="Unplaced"/>
</dbReference>
<evidence type="ECO:0000256" key="3">
    <source>
        <dbReference type="ARBA" id="ARBA00022777"/>
    </source>
</evidence>
<sequence length="193" mass="21724">MEGERQTDAMGVPTRVWRPLAHFQEHLDYRYALIVLSNPARGIKSWFNELWTKASFTSCVDGGANALYDHNVGTNSIKLMPDLVSGDFDSIRPDVREFYQRSGVEVIETPDQNETDFTKNLRLVASRLQKLDGRVSSCVTTSGLDHAHADHCFAHHSYTSLSLPPFAAAMDRTLHHLPRWENRSSLVPACQAL</sequence>
<dbReference type="RefSeq" id="XP_014677304.1">
    <property type="nucleotide sequence ID" value="XM_014821818.1"/>
</dbReference>
<gene>
    <name evidence="7" type="primary">LOC106817165</name>
</gene>
<dbReference type="InterPro" id="IPR036759">
    <property type="entry name" value="TPK_catalytic_sf"/>
</dbReference>
<keyword evidence="3" id="KW-0418">Kinase</keyword>
<evidence type="ECO:0000259" key="5">
    <source>
        <dbReference type="Pfam" id="PF04263"/>
    </source>
</evidence>
<evidence type="ECO:0000256" key="4">
    <source>
        <dbReference type="ARBA" id="ARBA00022840"/>
    </source>
</evidence>
<dbReference type="GeneID" id="106817165"/>
<dbReference type="InterPro" id="IPR007371">
    <property type="entry name" value="TPK_catalytic"/>
</dbReference>
<dbReference type="Gene3D" id="3.40.50.10240">
    <property type="entry name" value="Thiamin pyrophosphokinase, catalytic domain"/>
    <property type="match status" value="1"/>
</dbReference>
<keyword evidence="4" id="KW-0067">ATP-binding</keyword>
<evidence type="ECO:0000256" key="1">
    <source>
        <dbReference type="ARBA" id="ARBA00022679"/>
    </source>
</evidence>
<keyword evidence="2" id="KW-0547">Nucleotide-binding</keyword>
<evidence type="ECO:0000313" key="6">
    <source>
        <dbReference type="Proteomes" id="UP000695022"/>
    </source>
</evidence>
<organism evidence="6 7">
    <name type="scientific">Priapulus caudatus</name>
    <name type="common">Priapulid worm</name>
    <dbReference type="NCBI Taxonomy" id="37621"/>
    <lineage>
        <taxon>Eukaryota</taxon>
        <taxon>Metazoa</taxon>
        <taxon>Ecdysozoa</taxon>
        <taxon>Scalidophora</taxon>
        <taxon>Priapulida</taxon>
        <taxon>Priapulimorpha</taxon>
        <taxon>Priapulimorphida</taxon>
        <taxon>Priapulidae</taxon>
        <taxon>Priapulus</taxon>
    </lineage>
</organism>
<name>A0ABM1EYN3_PRICU</name>
<keyword evidence="6" id="KW-1185">Reference proteome</keyword>
<dbReference type="Pfam" id="PF04263">
    <property type="entry name" value="TPK_catalytic"/>
    <property type="match status" value="1"/>
</dbReference>
<evidence type="ECO:0000256" key="2">
    <source>
        <dbReference type="ARBA" id="ARBA00022741"/>
    </source>
</evidence>
<evidence type="ECO:0000313" key="7">
    <source>
        <dbReference type="RefSeq" id="XP_014677304.1"/>
    </source>
</evidence>
<reference evidence="7" key="1">
    <citation type="submission" date="2025-08" db="UniProtKB">
        <authorList>
            <consortium name="RefSeq"/>
        </authorList>
    </citation>
    <scope>IDENTIFICATION</scope>
</reference>
<dbReference type="PANTHER" id="PTHR13622">
    <property type="entry name" value="THIAMIN PYROPHOSPHOKINASE"/>
    <property type="match status" value="1"/>
</dbReference>
<dbReference type="PANTHER" id="PTHR13622:SF8">
    <property type="entry name" value="THIAMIN PYROPHOSPHOKINASE 1"/>
    <property type="match status" value="1"/>
</dbReference>
<feature type="domain" description="Thiamin pyrophosphokinase catalytic" evidence="5">
    <location>
        <begin position="47"/>
        <end position="154"/>
    </location>
</feature>
<dbReference type="SUPFAM" id="SSF63999">
    <property type="entry name" value="Thiamin pyrophosphokinase, catalytic domain"/>
    <property type="match status" value="1"/>
</dbReference>
<keyword evidence="1" id="KW-0808">Transferase</keyword>
<protein>
    <submittedName>
        <fullName evidence="7">Thiamin pyrophosphokinase 1-like</fullName>
    </submittedName>
</protein>
<proteinExistence type="predicted"/>
<accession>A0ABM1EYN3</accession>